<gene>
    <name evidence="4" type="ORF">AC244_34650</name>
</gene>
<proteinExistence type="predicted"/>
<keyword evidence="1" id="KW-0489">Methyltransferase</keyword>
<name>A0A0L8BCG1_ENSAD</name>
<dbReference type="GO" id="GO:0006231">
    <property type="term" value="P:dTMP biosynthetic process"/>
    <property type="evidence" value="ECO:0007669"/>
    <property type="project" value="TreeGrafter"/>
</dbReference>
<dbReference type="Pfam" id="PF00303">
    <property type="entry name" value="Thymidylat_synt"/>
    <property type="match status" value="1"/>
</dbReference>
<reference evidence="5" key="1">
    <citation type="submission" date="2015-07" db="EMBL/GenBank/DDBJ databases">
        <title>Whole genome sequence of an Ensifer adhaerens strain isolated from a cave pool in the Wind Cave National Park.</title>
        <authorList>
            <person name="Eng W.W.H."/>
            <person name="Gan H.M."/>
            <person name="Barton H.A."/>
            <person name="Savka M.A."/>
        </authorList>
    </citation>
    <scope>NUCLEOTIDE SEQUENCE [LARGE SCALE GENOMIC DNA]</scope>
    <source>
        <strain evidence="5">SD006</strain>
    </source>
</reference>
<evidence type="ECO:0000313" key="4">
    <source>
        <dbReference type="EMBL" id="KOF12396.1"/>
    </source>
</evidence>
<evidence type="ECO:0000256" key="1">
    <source>
        <dbReference type="ARBA" id="ARBA00022603"/>
    </source>
</evidence>
<feature type="domain" description="Thymidylate synthase/dCMP hydroxymethylase" evidence="3">
    <location>
        <begin position="6"/>
        <end position="94"/>
    </location>
</feature>
<dbReference type="PATRIC" id="fig|106592.7.peg.6916"/>
<dbReference type="AlphaFoldDB" id="A0A0L8BCG1"/>
<evidence type="ECO:0000256" key="2">
    <source>
        <dbReference type="ARBA" id="ARBA00022679"/>
    </source>
</evidence>
<keyword evidence="2" id="KW-0808">Transferase</keyword>
<dbReference type="PANTHER" id="PTHR11548">
    <property type="entry name" value="THYMIDYLATE SYNTHASE 1"/>
    <property type="match status" value="1"/>
</dbReference>
<dbReference type="SUPFAM" id="SSF55831">
    <property type="entry name" value="Thymidylate synthase/dCMP hydroxymethylase"/>
    <property type="match status" value="1"/>
</dbReference>
<dbReference type="InterPro" id="IPR045097">
    <property type="entry name" value="Thymidate_synth/dCMP_Mease"/>
</dbReference>
<dbReference type="GO" id="GO:0004799">
    <property type="term" value="F:thymidylate synthase activity"/>
    <property type="evidence" value="ECO:0007669"/>
    <property type="project" value="TreeGrafter"/>
</dbReference>
<dbReference type="PANTHER" id="PTHR11548:SF9">
    <property type="entry name" value="THYMIDYLATE SYNTHASE"/>
    <property type="match status" value="1"/>
</dbReference>
<dbReference type="InterPro" id="IPR023451">
    <property type="entry name" value="Thymidate_synth/dCMP_Mease_dom"/>
</dbReference>
<dbReference type="GO" id="GO:0005829">
    <property type="term" value="C:cytosol"/>
    <property type="evidence" value="ECO:0007669"/>
    <property type="project" value="TreeGrafter"/>
</dbReference>
<accession>A0A0L8BCG1</accession>
<dbReference type="GO" id="GO:0032259">
    <property type="term" value="P:methylation"/>
    <property type="evidence" value="ECO:0007669"/>
    <property type="project" value="UniProtKB-KW"/>
</dbReference>
<comment type="caution">
    <text evidence="4">The sequence shown here is derived from an EMBL/GenBank/DDBJ whole genome shotgun (WGS) entry which is preliminary data.</text>
</comment>
<evidence type="ECO:0000259" key="3">
    <source>
        <dbReference type="Pfam" id="PF00303"/>
    </source>
</evidence>
<dbReference type="EMBL" id="LGAP01000065">
    <property type="protein sequence ID" value="KOF12396.1"/>
    <property type="molecule type" value="Genomic_DNA"/>
</dbReference>
<sequence>MITLEPNIASCVLLTMTVALVTGLRPGDFVHTFGDAHIYHNHFDQARPQLTRTQKTLPAMRTNPDVKELFSARFEDLTVIGYQADSRIKAPIAV</sequence>
<evidence type="ECO:0000313" key="5">
    <source>
        <dbReference type="Proteomes" id="UP000037425"/>
    </source>
</evidence>
<organism evidence="4 5">
    <name type="scientific">Ensifer adhaerens</name>
    <name type="common">Sinorhizobium morelense</name>
    <dbReference type="NCBI Taxonomy" id="106592"/>
    <lineage>
        <taxon>Bacteria</taxon>
        <taxon>Pseudomonadati</taxon>
        <taxon>Pseudomonadota</taxon>
        <taxon>Alphaproteobacteria</taxon>
        <taxon>Hyphomicrobiales</taxon>
        <taxon>Rhizobiaceae</taxon>
        <taxon>Sinorhizobium/Ensifer group</taxon>
        <taxon>Ensifer</taxon>
    </lineage>
</organism>
<dbReference type="InterPro" id="IPR036926">
    <property type="entry name" value="Thymidate_synth/dCMP_Mease_sf"/>
</dbReference>
<protein>
    <recommendedName>
        <fullName evidence="3">Thymidylate synthase/dCMP hydroxymethylase domain-containing protein</fullName>
    </recommendedName>
</protein>
<dbReference type="Proteomes" id="UP000037425">
    <property type="component" value="Unassembled WGS sequence"/>
</dbReference>
<dbReference type="Gene3D" id="3.30.572.10">
    <property type="entry name" value="Thymidylate synthase/dCMP hydroxymethylase domain"/>
    <property type="match status" value="1"/>
</dbReference>